<dbReference type="InterPro" id="IPR007630">
    <property type="entry name" value="RNA_pol_sigma70_r4"/>
</dbReference>
<dbReference type="SUPFAM" id="SSF88659">
    <property type="entry name" value="Sigma3 and sigma4 domains of RNA polymerase sigma factors"/>
    <property type="match status" value="1"/>
</dbReference>
<gene>
    <name evidence="2" type="ORF">RD149_15915</name>
</gene>
<accession>A0ABU2GUV6</accession>
<reference evidence="2 3" key="1">
    <citation type="submission" date="2023-08" db="EMBL/GenBank/DDBJ databases">
        <title>Bioegradation of LLDPE and BLDPE plastic by marine bacteria from coast plastic debris.</title>
        <authorList>
            <person name="Rong Z."/>
        </authorList>
    </citation>
    <scope>NUCLEOTIDE SEQUENCE [LARGE SCALE GENOMIC DNA]</scope>
    <source>
        <strain evidence="2 3">Z-2</strain>
    </source>
</reference>
<evidence type="ECO:0000313" key="3">
    <source>
        <dbReference type="Proteomes" id="UP001265083"/>
    </source>
</evidence>
<comment type="caution">
    <text evidence="2">The sequence shown here is derived from an EMBL/GenBank/DDBJ whole genome shotgun (WGS) entry which is preliminary data.</text>
</comment>
<dbReference type="Pfam" id="PF04545">
    <property type="entry name" value="Sigma70_r4"/>
    <property type="match status" value="1"/>
</dbReference>
<sequence>MTAIADFEASLSERERAILTERAYSATPRTQAEVAELLGISRERVTQLERSVRQRLVEVIEATPALAALSATIGRRAAPVADVAALITDHPVAGAPFGDAGVPCWRVVAAASGLRVTEDWIIRGPLRNVAETTRAIVAEATPGDGIAPVAPIAGRLRLSPDATERWLRRTGFEILSGKASGHALSATASTGDLVTGTLAAAGEPLGFDEIVDATAPLPRAEASIRNVLASDTRIVKTDRTRYGLERWNLPRYEPVHVQIGAIVTDRGGSAPIEDIIATIRDRYDISPASIRSYAGAGEYQTREGIVTRRERAVRPRRSPGRTRGLYRDGEVVHWATAVTAAQCRGTGFNIPSALAGLLGVGPGSPVTLESPLGPQTFTWASVQARSGSVKRFTDALGLESGTPVFLDFGPGSFDVRRARIGDSRSTAADVLVRLGRRPTRISTNRLLQIAVESLWLPPGSSREDVLKLVRLRKEPTLADLLDEALG</sequence>
<dbReference type="InterPro" id="IPR000943">
    <property type="entry name" value="RNA_pol_sigma70"/>
</dbReference>
<dbReference type="InterPro" id="IPR013324">
    <property type="entry name" value="RNA_pol_sigma_r3/r4-like"/>
</dbReference>
<dbReference type="Proteomes" id="UP001265083">
    <property type="component" value="Unassembled WGS sequence"/>
</dbReference>
<dbReference type="RefSeq" id="WP_310951251.1">
    <property type="nucleotide sequence ID" value="NZ_JAVLUS010000013.1"/>
</dbReference>
<dbReference type="EMBL" id="JAVLUS010000013">
    <property type="protein sequence ID" value="MDS1115247.1"/>
    <property type="molecule type" value="Genomic_DNA"/>
</dbReference>
<feature type="domain" description="RNA polymerase sigma-70 region 4" evidence="1">
    <location>
        <begin position="9"/>
        <end position="56"/>
    </location>
</feature>
<dbReference type="Gene3D" id="1.10.10.10">
    <property type="entry name" value="Winged helix-like DNA-binding domain superfamily/Winged helix DNA-binding domain"/>
    <property type="match status" value="1"/>
</dbReference>
<protein>
    <submittedName>
        <fullName evidence="2">Sigma factor-like helix-turn-helix DNA-binding protein</fullName>
    </submittedName>
</protein>
<organism evidence="2 3">
    <name type="scientific">Gordonia westfalica</name>
    <dbReference type="NCBI Taxonomy" id="158898"/>
    <lineage>
        <taxon>Bacteria</taxon>
        <taxon>Bacillati</taxon>
        <taxon>Actinomycetota</taxon>
        <taxon>Actinomycetes</taxon>
        <taxon>Mycobacteriales</taxon>
        <taxon>Gordoniaceae</taxon>
        <taxon>Gordonia</taxon>
    </lineage>
</organism>
<evidence type="ECO:0000259" key="1">
    <source>
        <dbReference type="Pfam" id="PF04545"/>
    </source>
</evidence>
<name>A0ABU2GUV6_9ACTN</name>
<proteinExistence type="predicted"/>
<dbReference type="CDD" id="cd06171">
    <property type="entry name" value="Sigma70_r4"/>
    <property type="match status" value="1"/>
</dbReference>
<dbReference type="InterPro" id="IPR036388">
    <property type="entry name" value="WH-like_DNA-bd_sf"/>
</dbReference>
<keyword evidence="3" id="KW-1185">Reference proteome</keyword>
<evidence type="ECO:0000313" key="2">
    <source>
        <dbReference type="EMBL" id="MDS1115247.1"/>
    </source>
</evidence>
<dbReference type="PRINTS" id="PR00046">
    <property type="entry name" value="SIGMA70FCT"/>
</dbReference>